<dbReference type="EMBL" id="CP068570">
    <property type="protein sequence ID" value="QQZ49968.1"/>
    <property type="molecule type" value="Genomic_DNA"/>
</dbReference>
<sequence>MSVALNAVERMDALAEGQGGFFYPWTSTLGADDGEDAYTALVERHLSPDLSVLEAGCGHGPDVLRFAPQVARYGGYDFSEGFVRIAGARGGGGPHQCRADLLQLQRRRQ</sequence>
<accession>A0A974S8U9</accession>
<protein>
    <recommendedName>
        <fullName evidence="2">Methyltransferase domain-containing protein</fullName>
    </recommendedName>
</protein>
<name>A0A974S8U9_9CAUL</name>
<dbReference type="AlphaFoldDB" id="A0A974S8U9"/>
<dbReference type="SUPFAM" id="SSF53335">
    <property type="entry name" value="S-adenosyl-L-methionine-dependent methyltransferases"/>
    <property type="match status" value="1"/>
</dbReference>
<evidence type="ECO:0008006" key="2">
    <source>
        <dbReference type="Google" id="ProtNLM"/>
    </source>
</evidence>
<dbReference type="Gene3D" id="3.40.50.150">
    <property type="entry name" value="Vaccinia Virus protein VP39"/>
    <property type="match status" value="1"/>
</dbReference>
<organism evidence="1">
    <name type="scientific">Phenylobacterium glaciei</name>
    <dbReference type="NCBI Taxonomy" id="2803784"/>
    <lineage>
        <taxon>Bacteria</taxon>
        <taxon>Pseudomonadati</taxon>
        <taxon>Pseudomonadota</taxon>
        <taxon>Alphaproteobacteria</taxon>
        <taxon>Caulobacterales</taxon>
        <taxon>Caulobacteraceae</taxon>
        <taxon>Phenylobacterium</taxon>
    </lineage>
</organism>
<proteinExistence type="predicted"/>
<dbReference type="InterPro" id="IPR029063">
    <property type="entry name" value="SAM-dependent_MTases_sf"/>
</dbReference>
<evidence type="ECO:0000313" key="1">
    <source>
        <dbReference type="EMBL" id="QQZ49968.1"/>
    </source>
</evidence>
<gene>
    <name evidence="1" type="ORF">JKL49_25320</name>
</gene>
<reference evidence="1" key="1">
    <citation type="submission" date="2021-01" db="EMBL/GenBank/DDBJ databases">
        <title>Genome sequence of Phenylobacterium sp. 20VBR1 isolated from a valley glaceir, Ny-Alesund, Svalbard.</title>
        <authorList>
            <person name="Thomas F.A."/>
            <person name="Krishnan K.P."/>
            <person name="Sinha R.K."/>
        </authorList>
    </citation>
    <scope>NUCLEOTIDE SEQUENCE</scope>
    <source>
        <strain evidence="1">20VBR1</strain>
    </source>
</reference>